<feature type="compositionally biased region" description="Polar residues" evidence="1">
    <location>
        <begin position="1"/>
        <end position="20"/>
    </location>
</feature>
<gene>
    <name evidence="2" type="ORF">D5018_00880</name>
</gene>
<feature type="compositionally biased region" description="Basic and acidic residues" evidence="1">
    <location>
        <begin position="58"/>
        <end position="77"/>
    </location>
</feature>
<comment type="caution">
    <text evidence="2">The sequence shown here is derived from an EMBL/GenBank/DDBJ whole genome shotgun (WGS) entry which is preliminary data.</text>
</comment>
<dbReference type="RefSeq" id="WP_121837103.1">
    <property type="nucleotide sequence ID" value="NZ_ML014753.1"/>
</dbReference>
<name>A0A3L8Q2E5_9GAMM</name>
<organism evidence="2 3">
    <name type="scientific">Parashewanella curva</name>
    <dbReference type="NCBI Taxonomy" id="2338552"/>
    <lineage>
        <taxon>Bacteria</taxon>
        <taxon>Pseudomonadati</taxon>
        <taxon>Pseudomonadota</taxon>
        <taxon>Gammaproteobacteria</taxon>
        <taxon>Alteromonadales</taxon>
        <taxon>Shewanellaceae</taxon>
        <taxon>Parashewanella</taxon>
    </lineage>
</organism>
<protein>
    <submittedName>
        <fullName evidence="2">Uncharacterized protein</fullName>
    </submittedName>
</protein>
<feature type="compositionally biased region" description="Polar residues" evidence="1">
    <location>
        <begin position="45"/>
        <end position="57"/>
    </location>
</feature>
<evidence type="ECO:0000313" key="3">
    <source>
        <dbReference type="Proteomes" id="UP000281474"/>
    </source>
</evidence>
<feature type="region of interest" description="Disordered" evidence="1">
    <location>
        <begin position="1"/>
        <end position="95"/>
    </location>
</feature>
<keyword evidence="3" id="KW-1185">Reference proteome</keyword>
<proteinExistence type="predicted"/>
<dbReference type="EMBL" id="QZEI01000001">
    <property type="protein sequence ID" value="RLV61704.1"/>
    <property type="molecule type" value="Genomic_DNA"/>
</dbReference>
<accession>A0A3L8Q2E5</accession>
<sequence length="156" mass="17675">MASSSVSNDSTPHGRTSSAEKSSKQSTKKFRTEKKATEVTAKPPSENQMRFHSTLTSKPKEKSNFDHNYSKWDKLEVSSDESSDVESSDEEHETTQIGALNLDKRKVYTYTTNTRRIFAFAPLNSNTPEQDAKEGAQFFAQEFLDEKLKPEKNSKQ</sequence>
<evidence type="ECO:0000313" key="2">
    <source>
        <dbReference type="EMBL" id="RLV61704.1"/>
    </source>
</evidence>
<feature type="compositionally biased region" description="Acidic residues" evidence="1">
    <location>
        <begin position="78"/>
        <end position="92"/>
    </location>
</feature>
<reference evidence="2 3" key="1">
    <citation type="submission" date="2018-09" db="EMBL/GenBank/DDBJ databases">
        <title>Phylogeny of the Shewanellaceae, and recommendation for two new genera, Pseudoshewanella and Parashewanella.</title>
        <authorList>
            <person name="Wang G."/>
        </authorList>
    </citation>
    <scope>NUCLEOTIDE SEQUENCE [LARGE SCALE GENOMIC DNA]</scope>
    <source>
        <strain evidence="2 3">C51</strain>
    </source>
</reference>
<evidence type="ECO:0000256" key="1">
    <source>
        <dbReference type="SAM" id="MobiDB-lite"/>
    </source>
</evidence>
<dbReference type="Proteomes" id="UP000281474">
    <property type="component" value="Unassembled WGS sequence"/>
</dbReference>
<dbReference type="AlphaFoldDB" id="A0A3L8Q2E5"/>